<feature type="compositionally biased region" description="Acidic residues" evidence="1">
    <location>
        <begin position="8"/>
        <end position="58"/>
    </location>
</feature>
<evidence type="ECO:0000256" key="1">
    <source>
        <dbReference type="SAM" id="MobiDB-lite"/>
    </source>
</evidence>
<dbReference type="AlphaFoldDB" id="A0A427YG94"/>
<feature type="region of interest" description="Disordered" evidence="1">
    <location>
        <begin position="1"/>
        <end position="58"/>
    </location>
</feature>
<keyword evidence="3" id="KW-1185">Reference proteome</keyword>
<proteinExistence type="predicted"/>
<evidence type="ECO:0000313" key="3">
    <source>
        <dbReference type="Proteomes" id="UP000279259"/>
    </source>
</evidence>
<sequence>MALTGYEAADEEEALDEEDEDEDEASESDDEEDAAELDELESLLELETEDNEDTEELPDPARFLVAIGMRAGAGAAELGATSCGLAADTNIGVDVDVRAVLFLARLAGAGAISPSEDLRDLRFFAALTGWDGSGFELPAAARTLEALAAIMCILLSFPVSHPSS</sequence>
<comment type="caution">
    <text evidence="2">The sequence shown here is derived from an EMBL/GenBank/DDBJ whole genome shotgun (WGS) entry which is preliminary data.</text>
</comment>
<dbReference type="Proteomes" id="UP000279259">
    <property type="component" value="Unassembled WGS sequence"/>
</dbReference>
<gene>
    <name evidence="2" type="ORF">EHS25_001441</name>
</gene>
<dbReference type="EMBL" id="RSCD01000011">
    <property type="protein sequence ID" value="RSH90108.1"/>
    <property type="molecule type" value="Genomic_DNA"/>
</dbReference>
<organism evidence="2 3">
    <name type="scientific">Saitozyma podzolica</name>
    <dbReference type="NCBI Taxonomy" id="1890683"/>
    <lineage>
        <taxon>Eukaryota</taxon>
        <taxon>Fungi</taxon>
        <taxon>Dikarya</taxon>
        <taxon>Basidiomycota</taxon>
        <taxon>Agaricomycotina</taxon>
        <taxon>Tremellomycetes</taxon>
        <taxon>Tremellales</taxon>
        <taxon>Trimorphomycetaceae</taxon>
        <taxon>Saitozyma</taxon>
    </lineage>
</organism>
<reference evidence="2 3" key="1">
    <citation type="submission" date="2018-11" db="EMBL/GenBank/DDBJ databases">
        <title>Genome sequence of Saitozyma podzolica DSM 27192.</title>
        <authorList>
            <person name="Aliyu H."/>
            <person name="Gorte O."/>
            <person name="Ochsenreither K."/>
        </authorList>
    </citation>
    <scope>NUCLEOTIDE SEQUENCE [LARGE SCALE GENOMIC DNA]</scope>
    <source>
        <strain evidence="2 3">DSM 27192</strain>
    </source>
</reference>
<protein>
    <submittedName>
        <fullName evidence="2">Uncharacterized protein</fullName>
    </submittedName>
</protein>
<accession>A0A427YG94</accession>
<evidence type="ECO:0000313" key="2">
    <source>
        <dbReference type="EMBL" id="RSH90108.1"/>
    </source>
</evidence>
<name>A0A427YG94_9TREE</name>